<protein>
    <submittedName>
        <fullName evidence="1">Uncharacterized protein</fullName>
    </submittedName>
</protein>
<dbReference type="EMBL" id="CABFPH010000029">
    <property type="protein sequence ID" value="VUD71839.1"/>
    <property type="molecule type" value="Genomic_DNA"/>
</dbReference>
<reference evidence="1 2" key="1">
    <citation type="submission" date="2019-06" db="EMBL/GenBank/DDBJ databases">
        <authorList>
            <person name="Rodrigo-Torres L."/>
            <person name="Arahal R. D."/>
            <person name="Lucena T."/>
        </authorList>
    </citation>
    <scope>NUCLEOTIDE SEQUENCE [LARGE SCALE GENOMIC DNA]</scope>
    <source>
        <strain evidence="1 2">SB0023/3</strain>
    </source>
</reference>
<sequence length="195" mass="21327">MIARRHLDPERAHWRGRELRDVDFDALRRAGVPGATVNWVRGDFEPLLRTLIVFRRGARFDYAVDIRDADAKRLAAYTILARDPDGAPLDVVAWHPRSARVATWLGTTGLLGLDHPCGATAQDPLIVFPEPASWLASGRAGVVVVNERLARPELLAAGSIQAANVAHGEALETMLSKVRLPRIVVPAFAHERAAA</sequence>
<evidence type="ECO:0000313" key="2">
    <source>
        <dbReference type="Proteomes" id="UP000410984"/>
    </source>
</evidence>
<dbReference type="AlphaFoldDB" id="A0A509EEH4"/>
<name>A0A509EEH4_9HYPH</name>
<accession>A0A509EEH4</accession>
<dbReference type="RefSeq" id="WP_142583212.1">
    <property type="nucleotide sequence ID" value="NZ_CABFPH010000029.1"/>
</dbReference>
<dbReference type="Proteomes" id="UP000410984">
    <property type="component" value="Unassembled WGS sequence"/>
</dbReference>
<keyword evidence="2" id="KW-1185">Reference proteome</keyword>
<evidence type="ECO:0000313" key="1">
    <source>
        <dbReference type="EMBL" id="VUD71839.1"/>
    </source>
</evidence>
<organism evidence="1 2">
    <name type="scientific">Methylobacterium symbioticum</name>
    <dbReference type="NCBI Taxonomy" id="2584084"/>
    <lineage>
        <taxon>Bacteria</taxon>
        <taxon>Pseudomonadati</taxon>
        <taxon>Pseudomonadota</taxon>
        <taxon>Alphaproteobacteria</taxon>
        <taxon>Hyphomicrobiales</taxon>
        <taxon>Methylobacteriaceae</taxon>
        <taxon>Methylobacterium</taxon>
    </lineage>
</organism>
<dbReference type="OrthoDB" id="8082225at2"/>
<proteinExistence type="predicted"/>
<gene>
    <name evidence="1" type="ORF">MET9862_02427</name>
</gene>